<evidence type="ECO:0000313" key="3">
    <source>
        <dbReference type="Proteomes" id="UP000002620"/>
    </source>
</evidence>
<sequence>MRSCRYFLLAGVLLALLALPSCGCGKREHAPARAPGVSVREDGRQGSLPGPAELAERAYASLEKGVYFEGNAEVVGKGKCRVKGWAWKDGENAFYSRTESWDDSHRFVVWYRSVAGGPAVLVLQDALTGETRKTELPGQDLRPAIYVYGAPAIPPNWGWYKEAGVERVGGVPCVVLDRQHGTELRVWVRPADGLPLRAAGQYVKGSRAVFEATRIEVREAPPGTFDLPG</sequence>
<dbReference type="Proteomes" id="UP000002620">
    <property type="component" value="Chromosome"/>
</dbReference>
<name>C9RCA1_AMMDK</name>
<feature type="chain" id="PRO_5038485142" evidence="1">
    <location>
        <begin position="24"/>
        <end position="229"/>
    </location>
</feature>
<evidence type="ECO:0000313" key="2">
    <source>
        <dbReference type="EMBL" id="ACX51878.1"/>
    </source>
</evidence>
<feature type="signal peptide" evidence="1">
    <location>
        <begin position="1"/>
        <end position="23"/>
    </location>
</feature>
<dbReference type="KEGG" id="adg:Adeg_0732"/>
<dbReference type="EMBL" id="CP001785">
    <property type="protein sequence ID" value="ACX51878.1"/>
    <property type="molecule type" value="Genomic_DNA"/>
</dbReference>
<accession>C9RCA1</accession>
<dbReference type="HOGENOM" id="CLU_1207781_0_0_9"/>
<dbReference type="STRING" id="429009.Adeg_0732"/>
<reference evidence="2 3" key="1">
    <citation type="submission" date="2009-10" db="EMBL/GenBank/DDBJ databases">
        <title>Complete sequence of chromosome of Ammonifex degensii KC4.</title>
        <authorList>
            <consortium name="US DOE Joint Genome Institute"/>
            <person name="Kerfeld C."/>
            <person name="Goodner B."/>
            <person name="Huber H."/>
            <person name="Stetter K."/>
            <person name="Lucas S."/>
            <person name="Copeland A."/>
            <person name="Lapidus A."/>
            <person name="Glavina del Rio T."/>
            <person name="Dalin E."/>
            <person name="Tice H."/>
            <person name="Bruce D."/>
            <person name="Goodwin L."/>
            <person name="Pitluck S."/>
            <person name="Saunders E."/>
            <person name="Brettin T."/>
            <person name="Detter J.C."/>
            <person name="Han C."/>
            <person name="Larimer F."/>
            <person name="Land M."/>
            <person name="Hauser L."/>
            <person name="Kyrpides N."/>
            <person name="Ovchinnikova G."/>
            <person name="Richardson P."/>
        </authorList>
    </citation>
    <scope>NUCLEOTIDE SEQUENCE [LARGE SCALE GENOMIC DNA]</scope>
    <source>
        <strain evidence="3">DSM 10501 / KC4</strain>
    </source>
</reference>
<keyword evidence="3" id="KW-1185">Reference proteome</keyword>
<keyword evidence="1" id="KW-0732">Signal</keyword>
<protein>
    <submittedName>
        <fullName evidence="2">Uncharacterized protein</fullName>
    </submittedName>
</protein>
<organism evidence="2 3">
    <name type="scientific">Ammonifex degensii (strain DSM 10501 / KC4)</name>
    <dbReference type="NCBI Taxonomy" id="429009"/>
    <lineage>
        <taxon>Bacteria</taxon>
        <taxon>Bacillati</taxon>
        <taxon>Bacillota</taxon>
        <taxon>Clostridia</taxon>
        <taxon>Thermoanaerobacterales</taxon>
        <taxon>Thermoanaerobacteraceae</taxon>
        <taxon>Ammonifex</taxon>
    </lineage>
</organism>
<proteinExistence type="predicted"/>
<dbReference type="AlphaFoldDB" id="C9RCA1"/>
<evidence type="ECO:0000256" key="1">
    <source>
        <dbReference type="SAM" id="SignalP"/>
    </source>
</evidence>
<gene>
    <name evidence="2" type="ordered locus">Adeg_0732</name>
</gene>